<proteinExistence type="predicted"/>
<evidence type="ECO:0000313" key="3">
    <source>
        <dbReference type="WBParaSite" id="PgR044_g023_t01"/>
    </source>
</evidence>
<protein>
    <submittedName>
        <fullName evidence="3 4">Uncharacterized protein</fullName>
    </submittedName>
</protein>
<feature type="region of interest" description="Disordered" evidence="1">
    <location>
        <begin position="1"/>
        <end position="20"/>
    </location>
</feature>
<accession>A0A915BK84</accession>
<name>A0A915BK84_PARUN</name>
<reference evidence="3 4" key="1">
    <citation type="submission" date="2022-11" db="UniProtKB">
        <authorList>
            <consortium name="WormBaseParasite"/>
        </authorList>
    </citation>
    <scope>IDENTIFICATION</scope>
</reference>
<organism evidence="2 3">
    <name type="scientific">Parascaris univalens</name>
    <name type="common">Nematode worm</name>
    <dbReference type="NCBI Taxonomy" id="6257"/>
    <lineage>
        <taxon>Eukaryota</taxon>
        <taxon>Metazoa</taxon>
        <taxon>Ecdysozoa</taxon>
        <taxon>Nematoda</taxon>
        <taxon>Chromadorea</taxon>
        <taxon>Rhabditida</taxon>
        <taxon>Spirurina</taxon>
        <taxon>Ascaridomorpha</taxon>
        <taxon>Ascaridoidea</taxon>
        <taxon>Ascarididae</taxon>
        <taxon>Parascaris</taxon>
    </lineage>
</organism>
<dbReference type="WBParaSite" id="PgR044_g023_t01">
    <property type="protein sequence ID" value="PgR044_g023_t01"/>
    <property type="gene ID" value="PgR044_g023"/>
</dbReference>
<keyword evidence="2" id="KW-1185">Reference proteome</keyword>
<evidence type="ECO:0000313" key="2">
    <source>
        <dbReference type="Proteomes" id="UP000887569"/>
    </source>
</evidence>
<feature type="compositionally biased region" description="Polar residues" evidence="1">
    <location>
        <begin position="1"/>
        <end position="10"/>
    </location>
</feature>
<dbReference type="Proteomes" id="UP000887569">
    <property type="component" value="Unplaced"/>
</dbReference>
<evidence type="ECO:0000256" key="1">
    <source>
        <dbReference type="SAM" id="MobiDB-lite"/>
    </source>
</evidence>
<dbReference type="WBParaSite" id="PgR044_g023_t02">
    <property type="protein sequence ID" value="PgR044_g023_t02"/>
    <property type="gene ID" value="PgR044_g023"/>
</dbReference>
<evidence type="ECO:0000313" key="4">
    <source>
        <dbReference type="WBParaSite" id="PgR044_g023_t02"/>
    </source>
</evidence>
<sequence>STPLSKTAFTSFDGPFGTTSGTTPCFLNASAADILEEHNLKFFA</sequence>
<dbReference type="AlphaFoldDB" id="A0A915BK84"/>